<evidence type="ECO:0000256" key="1">
    <source>
        <dbReference type="SAM" id="MobiDB-lite"/>
    </source>
</evidence>
<dbReference type="EMBL" id="JAVIJP010000081">
    <property type="protein sequence ID" value="KAL3617956.1"/>
    <property type="molecule type" value="Genomic_DNA"/>
</dbReference>
<evidence type="ECO:0000313" key="2">
    <source>
        <dbReference type="EMBL" id="KAL3617956.1"/>
    </source>
</evidence>
<keyword evidence="3" id="KW-1185">Reference proteome</keyword>
<organism evidence="2 3">
    <name type="scientific">Castilleja foliolosa</name>
    <dbReference type="NCBI Taxonomy" id="1961234"/>
    <lineage>
        <taxon>Eukaryota</taxon>
        <taxon>Viridiplantae</taxon>
        <taxon>Streptophyta</taxon>
        <taxon>Embryophyta</taxon>
        <taxon>Tracheophyta</taxon>
        <taxon>Spermatophyta</taxon>
        <taxon>Magnoliopsida</taxon>
        <taxon>eudicotyledons</taxon>
        <taxon>Gunneridae</taxon>
        <taxon>Pentapetalae</taxon>
        <taxon>asterids</taxon>
        <taxon>lamiids</taxon>
        <taxon>Lamiales</taxon>
        <taxon>Orobanchaceae</taxon>
        <taxon>Pedicularideae</taxon>
        <taxon>Castillejinae</taxon>
        <taxon>Castilleja</taxon>
    </lineage>
</organism>
<proteinExistence type="predicted"/>
<dbReference type="Proteomes" id="UP001632038">
    <property type="component" value="Unassembled WGS sequence"/>
</dbReference>
<name>A0ABD3BLF4_9LAMI</name>
<feature type="region of interest" description="Disordered" evidence="1">
    <location>
        <begin position="99"/>
        <end position="130"/>
    </location>
</feature>
<comment type="caution">
    <text evidence="2">The sequence shown here is derived from an EMBL/GenBank/DDBJ whole genome shotgun (WGS) entry which is preliminary data.</text>
</comment>
<reference evidence="3" key="1">
    <citation type="journal article" date="2024" name="IScience">
        <title>Strigolactones Initiate the Formation of Haustorium-like Structures in Castilleja.</title>
        <authorList>
            <person name="Buerger M."/>
            <person name="Peterson D."/>
            <person name="Chory J."/>
        </authorList>
    </citation>
    <scope>NUCLEOTIDE SEQUENCE [LARGE SCALE GENOMIC DNA]</scope>
</reference>
<evidence type="ECO:0000313" key="3">
    <source>
        <dbReference type="Proteomes" id="UP001632038"/>
    </source>
</evidence>
<gene>
    <name evidence="2" type="ORF">CASFOL_038277</name>
</gene>
<accession>A0ABD3BLF4</accession>
<dbReference type="AlphaFoldDB" id="A0ABD3BLF4"/>
<sequence length="130" mass="14208">MISVKLGSYYVIPMSKVAKISSLLRQCLYQVSAVWSERDVFGTLDSEGPRAHIILVEVNLLMANDARVLRHIVREKQLQRTPVINEVSVTAGADLVSADRVHGNPSYPPLGDGKGVETRSSRLSYEASAG</sequence>
<protein>
    <submittedName>
        <fullName evidence="2">Uncharacterized protein</fullName>
    </submittedName>
</protein>